<dbReference type="PANTHER" id="PTHR34220">
    <property type="entry name" value="SENSOR HISTIDINE KINASE YPDA"/>
    <property type="match status" value="1"/>
</dbReference>
<feature type="region of interest" description="Disordered" evidence="5">
    <location>
        <begin position="89"/>
        <end position="110"/>
    </location>
</feature>
<keyword evidence="3 7" id="KW-0418">Kinase</keyword>
<evidence type="ECO:0000313" key="8">
    <source>
        <dbReference type="Proteomes" id="UP000669179"/>
    </source>
</evidence>
<organism evidence="7 8">
    <name type="scientific">Actinomadura barringtoniae</name>
    <dbReference type="NCBI Taxonomy" id="1427535"/>
    <lineage>
        <taxon>Bacteria</taxon>
        <taxon>Bacillati</taxon>
        <taxon>Actinomycetota</taxon>
        <taxon>Actinomycetes</taxon>
        <taxon>Streptosporangiales</taxon>
        <taxon>Thermomonosporaceae</taxon>
        <taxon>Actinomadura</taxon>
    </lineage>
</organism>
<protein>
    <recommendedName>
        <fullName evidence="2">histidine kinase</fullName>
        <ecNumber evidence="2">2.7.13.3</ecNumber>
    </recommendedName>
</protein>
<sequence length="443" mass="47310">MIVPSVLDVAACGVAAASALGFSATRRWLRSRRHGFGTLADEATFATLHTISRASPSLRAGLTRESARKSARHLRVLLGAEAVALVSVHHSDPGDPDDSEEADGKDGASGDTGLGRLLVWDGAGGDLHSETALVHAQPALASGRPRVVAPGVLACDDPLCRIRVAMVAPLTVEGRVVGALTAYGPGASAARVRAVGEVARWVSSQLELAELDSSRTRLAEAEMRALRAQISPHFVYNSLTTIASFVRTDPERARELLLDFADFARYSFRNPRDFTTLADELRSIDRYLLLERARFGERLQFSVEVAPEVLPVAVPFLSLQPLVENSIRHGMEGARESFHIQIVARDAGAEAAISVEDDGVGMDPERLGEILAGPGGGRDTGRARTTARERRAGAGAGIGLANVDERMRQVYGDEYGLTVETALGAGTKVNLRVPKYRPGVFPD</sequence>
<dbReference type="InterPro" id="IPR036890">
    <property type="entry name" value="HATPase_C_sf"/>
</dbReference>
<evidence type="ECO:0000256" key="1">
    <source>
        <dbReference type="ARBA" id="ARBA00000085"/>
    </source>
</evidence>
<dbReference type="GO" id="GO:0000155">
    <property type="term" value="F:phosphorelay sensor kinase activity"/>
    <property type="evidence" value="ECO:0007669"/>
    <property type="project" value="InterPro"/>
</dbReference>
<evidence type="ECO:0000313" key="7">
    <source>
        <dbReference type="EMBL" id="MBO2452508.1"/>
    </source>
</evidence>
<dbReference type="EMBL" id="JAGEOJ010000016">
    <property type="protein sequence ID" value="MBO2452508.1"/>
    <property type="molecule type" value="Genomic_DNA"/>
</dbReference>
<dbReference type="Pfam" id="PF02518">
    <property type="entry name" value="HATPase_c"/>
    <property type="match status" value="1"/>
</dbReference>
<dbReference type="Pfam" id="PF01590">
    <property type="entry name" value="GAF"/>
    <property type="match status" value="1"/>
</dbReference>
<keyword evidence="4" id="KW-0902">Two-component regulatory system</keyword>
<proteinExistence type="predicted"/>
<dbReference type="RefSeq" id="WP_208260521.1">
    <property type="nucleotide sequence ID" value="NZ_JAGEOJ010000016.1"/>
</dbReference>
<dbReference type="SMART" id="SM00065">
    <property type="entry name" value="GAF"/>
    <property type="match status" value="1"/>
</dbReference>
<dbReference type="GO" id="GO:0016020">
    <property type="term" value="C:membrane"/>
    <property type="evidence" value="ECO:0007669"/>
    <property type="project" value="InterPro"/>
</dbReference>
<keyword evidence="3 7" id="KW-0808">Transferase</keyword>
<dbReference type="InterPro" id="IPR010559">
    <property type="entry name" value="Sig_transdc_His_kin_internal"/>
</dbReference>
<dbReference type="InterPro" id="IPR005467">
    <property type="entry name" value="His_kinase_dom"/>
</dbReference>
<dbReference type="Proteomes" id="UP000669179">
    <property type="component" value="Unassembled WGS sequence"/>
</dbReference>
<dbReference type="Gene3D" id="3.30.565.10">
    <property type="entry name" value="Histidine kinase-like ATPase, C-terminal domain"/>
    <property type="match status" value="1"/>
</dbReference>
<gene>
    <name evidence="7" type="ORF">J4573_35830</name>
</gene>
<reference evidence="7" key="1">
    <citation type="submission" date="2021-03" db="EMBL/GenBank/DDBJ databases">
        <authorList>
            <person name="Kanchanasin P."/>
            <person name="Saeng-In P."/>
            <person name="Phongsopitanun W."/>
            <person name="Yuki M."/>
            <person name="Kudo T."/>
            <person name="Ohkuma M."/>
            <person name="Tanasupawat S."/>
        </authorList>
    </citation>
    <scope>NUCLEOTIDE SEQUENCE</scope>
    <source>
        <strain evidence="7">GKU 128</strain>
    </source>
</reference>
<dbReference type="EC" id="2.7.13.3" evidence="2"/>
<dbReference type="InterPro" id="IPR003594">
    <property type="entry name" value="HATPase_dom"/>
</dbReference>
<evidence type="ECO:0000256" key="5">
    <source>
        <dbReference type="SAM" id="MobiDB-lite"/>
    </source>
</evidence>
<evidence type="ECO:0000256" key="3">
    <source>
        <dbReference type="ARBA" id="ARBA00022777"/>
    </source>
</evidence>
<dbReference type="PRINTS" id="PR00344">
    <property type="entry name" value="BCTRLSENSOR"/>
</dbReference>
<dbReference type="InterPro" id="IPR003018">
    <property type="entry name" value="GAF"/>
</dbReference>
<comment type="catalytic activity">
    <reaction evidence="1">
        <text>ATP + protein L-histidine = ADP + protein N-phospho-L-histidine.</text>
        <dbReference type="EC" id="2.7.13.3"/>
    </reaction>
</comment>
<dbReference type="SMART" id="SM00387">
    <property type="entry name" value="HATPase_c"/>
    <property type="match status" value="1"/>
</dbReference>
<dbReference type="AlphaFoldDB" id="A0A939PM07"/>
<dbReference type="InterPro" id="IPR004358">
    <property type="entry name" value="Sig_transdc_His_kin-like_C"/>
</dbReference>
<dbReference type="PANTHER" id="PTHR34220:SF7">
    <property type="entry name" value="SENSOR HISTIDINE KINASE YPDA"/>
    <property type="match status" value="1"/>
</dbReference>
<feature type="domain" description="Histidine kinase" evidence="6">
    <location>
        <begin position="251"/>
        <end position="437"/>
    </location>
</feature>
<evidence type="ECO:0000256" key="2">
    <source>
        <dbReference type="ARBA" id="ARBA00012438"/>
    </source>
</evidence>
<dbReference type="PROSITE" id="PS50109">
    <property type="entry name" value="HIS_KIN"/>
    <property type="match status" value="1"/>
</dbReference>
<evidence type="ECO:0000256" key="4">
    <source>
        <dbReference type="ARBA" id="ARBA00023012"/>
    </source>
</evidence>
<dbReference type="InterPro" id="IPR050640">
    <property type="entry name" value="Bact_2-comp_sensor_kinase"/>
</dbReference>
<name>A0A939PM07_9ACTN</name>
<evidence type="ECO:0000259" key="6">
    <source>
        <dbReference type="PROSITE" id="PS50109"/>
    </source>
</evidence>
<dbReference type="Pfam" id="PF06580">
    <property type="entry name" value="His_kinase"/>
    <property type="match status" value="1"/>
</dbReference>
<dbReference type="SUPFAM" id="SSF55874">
    <property type="entry name" value="ATPase domain of HSP90 chaperone/DNA topoisomerase II/histidine kinase"/>
    <property type="match status" value="1"/>
</dbReference>
<accession>A0A939PM07</accession>
<comment type="caution">
    <text evidence="7">The sequence shown here is derived from an EMBL/GenBank/DDBJ whole genome shotgun (WGS) entry which is preliminary data.</text>
</comment>
<keyword evidence="8" id="KW-1185">Reference proteome</keyword>